<feature type="compositionally biased region" description="Low complexity" evidence="1">
    <location>
        <begin position="122"/>
        <end position="153"/>
    </location>
</feature>
<feature type="region of interest" description="Disordered" evidence="1">
    <location>
        <begin position="86"/>
        <end position="227"/>
    </location>
</feature>
<proteinExistence type="predicted"/>
<feature type="compositionally biased region" description="Pro residues" evidence="1">
    <location>
        <begin position="189"/>
        <end position="198"/>
    </location>
</feature>
<evidence type="ECO:0000313" key="4">
    <source>
        <dbReference type="Proteomes" id="UP001432209"/>
    </source>
</evidence>
<dbReference type="EMBL" id="CP109495">
    <property type="protein sequence ID" value="WUX54953.1"/>
    <property type="molecule type" value="Genomic_DNA"/>
</dbReference>
<organism evidence="3 4">
    <name type="scientific">Streptomyces niveus</name>
    <name type="common">Streptomyces spheroides</name>
    <dbReference type="NCBI Taxonomy" id="193462"/>
    <lineage>
        <taxon>Bacteria</taxon>
        <taxon>Bacillati</taxon>
        <taxon>Actinomycetota</taxon>
        <taxon>Actinomycetes</taxon>
        <taxon>Kitasatosporales</taxon>
        <taxon>Streptomycetaceae</taxon>
        <taxon>Streptomyces</taxon>
    </lineage>
</organism>
<evidence type="ECO:0000256" key="2">
    <source>
        <dbReference type="SAM" id="Phobius"/>
    </source>
</evidence>
<evidence type="ECO:0000313" key="3">
    <source>
        <dbReference type="EMBL" id="WUX54953.1"/>
    </source>
</evidence>
<keyword evidence="2" id="KW-1133">Transmembrane helix</keyword>
<gene>
    <name evidence="3" type="ORF">OG442_27350</name>
</gene>
<name>A0ABZ2AC40_STRNV</name>
<feature type="transmembrane region" description="Helical" evidence="2">
    <location>
        <begin position="55"/>
        <end position="75"/>
    </location>
</feature>
<dbReference type="Proteomes" id="UP001432209">
    <property type="component" value="Chromosome"/>
</dbReference>
<protein>
    <recommendedName>
        <fullName evidence="5">Translation initiation factor IF-2</fullName>
    </recommendedName>
</protein>
<feature type="compositionally biased region" description="Pro residues" evidence="1">
    <location>
        <begin position="161"/>
        <end position="182"/>
    </location>
</feature>
<dbReference type="RefSeq" id="WP_329078640.1">
    <property type="nucleotide sequence ID" value="NZ_CP109495.1"/>
</dbReference>
<sequence length="227" mass="22592">MDVTVELDGLGRQLSELPGRAADGTGIPAARAADSSDGPVFVDASGRRSKKLRRLGWVLAIASACYAIALVAALIGGNSTAPLLQIPGVSDKRDSEKVEIQPSPKDRPTVVDTPGAGGAGTGPSDSVSGSPSASDARTVSSAEPEPSASASGKPDPDPKPGRPGPKPDPGDPDPGPGEPNPEPGTGDPDPGPVDPGPDPEPEPTLSDTPTDSPVVQDGRQAVAEGAE</sequence>
<keyword evidence="2" id="KW-0812">Transmembrane</keyword>
<keyword evidence="4" id="KW-1185">Reference proteome</keyword>
<feature type="compositionally biased region" description="Basic and acidic residues" evidence="1">
    <location>
        <begin position="90"/>
        <end position="109"/>
    </location>
</feature>
<reference evidence="3" key="1">
    <citation type="submission" date="2022-10" db="EMBL/GenBank/DDBJ databases">
        <title>The complete genomes of actinobacterial strains from the NBC collection.</title>
        <authorList>
            <person name="Joergensen T.S."/>
            <person name="Alvarez Arevalo M."/>
            <person name="Sterndorff E.B."/>
            <person name="Faurdal D."/>
            <person name="Vuksanovic O."/>
            <person name="Mourched A.-S."/>
            <person name="Charusanti P."/>
            <person name="Shaw S."/>
            <person name="Blin K."/>
            <person name="Weber T."/>
        </authorList>
    </citation>
    <scope>NUCLEOTIDE SEQUENCE</scope>
    <source>
        <strain evidence="3">NBC_01432</strain>
    </source>
</reference>
<evidence type="ECO:0000256" key="1">
    <source>
        <dbReference type="SAM" id="MobiDB-lite"/>
    </source>
</evidence>
<accession>A0ABZ2AC40</accession>
<evidence type="ECO:0008006" key="5">
    <source>
        <dbReference type="Google" id="ProtNLM"/>
    </source>
</evidence>
<keyword evidence="2" id="KW-0472">Membrane</keyword>